<dbReference type="GO" id="GO:0051093">
    <property type="term" value="P:negative regulation of developmental process"/>
    <property type="evidence" value="ECO:0007669"/>
    <property type="project" value="UniProtKB-ARBA"/>
</dbReference>
<dbReference type="CDD" id="cd00066">
    <property type="entry name" value="G-alpha"/>
    <property type="match status" value="1"/>
</dbReference>
<dbReference type="InterPro" id="IPR001408">
    <property type="entry name" value="Gprotein_alpha_I"/>
</dbReference>
<dbReference type="Gene3D" id="3.40.50.300">
    <property type="entry name" value="P-loop containing nucleotide triphosphate hydrolases"/>
    <property type="match status" value="1"/>
</dbReference>
<dbReference type="SMART" id="SM00275">
    <property type="entry name" value="G_alpha"/>
    <property type="match status" value="1"/>
</dbReference>
<feature type="non-terminal residue" evidence="12">
    <location>
        <position position="1"/>
    </location>
</feature>
<dbReference type="InterPro" id="IPR027417">
    <property type="entry name" value="P-loop_NTPase"/>
</dbReference>
<feature type="binding site" evidence="10">
    <location>
        <begin position="231"/>
        <end position="232"/>
    </location>
    <ligand>
        <name>GTP</name>
        <dbReference type="ChEBI" id="CHEBI:37565"/>
    </ligand>
</feature>
<dbReference type="OrthoDB" id="5817230at2759"/>
<keyword evidence="2" id="KW-0519">Myristate</keyword>
<gene>
    <name evidence="12" type="primary">goa-1</name>
    <name evidence="12" type="ORF">T4D_9278</name>
</gene>
<accession>A0A0V1FCU0</accession>
<keyword evidence="7" id="KW-0564">Palmitate</keyword>
<dbReference type="Pfam" id="PF00503">
    <property type="entry name" value="G-alpha"/>
    <property type="match status" value="1"/>
</dbReference>
<dbReference type="GO" id="GO:0031683">
    <property type="term" value="F:G-protein beta/gamma-subunit complex binding"/>
    <property type="evidence" value="ECO:0007669"/>
    <property type="project" value="InterPro"/>
</dbReference>
<dbReference type="Proteomes" id="UP000054995">
    <property type="component" value="Unassembled WGS sequence"/>
</dbReference>
<keyword evidence="3 11" id="KW-0479">Metal-binding</keyword>
<dbReference type="GO" id="GO:0031667">
    <property type="term" value="P:response to nutrient levels"/>
    <property type="evidence" value="ECO:0007669"/>
    <property type="project" value="UniProtKB-ARBA"/>
</dbReference>
<comment type="caution">
    <text evidence="12">The sequence shown here is derived from an EMBL/GenBank/DDBJ whole genome shotgun (WGS) entry which is preliminary data.</text>
</comment>
<dbReference type="GO" id="GO:0005834">
    <property type="term" value="C:heterotrimeric G-protein complex"/>
    <property type="evidence" value="ECO:0007669"/>
    <property type="project" value="TreeGrafter"/>
</dbReference>
<feature type="binding site" evidence="11">
    <location>
        <position position="262"/>
    </location>
    <ligand>
        <name>Mg(2+)</name>
        <dbReference type="ChEBI" id="CHEBI:18420"/>
    </ligand>
</feature>
<dbReference type="EMBL" id="JYDT01000128">
    <property type="protein sequence ID" value="KRY83881.1"/>
    <property type="molecule type" value="Genomic_DNA"/>
</dbReference>
<evidence type="ECO:0000256" key="10">
    <source>
        <dbReference type="PIRSR" id="PIRSR601019-1"/>
    </source>
</evidence>
<feature type="binding site" evidence="10">
    <location>
        <begin position="281"/>
        <end position="285"/>
    </location>
    <ligand>
        <name>GTP</name>
        <dbReference type="ChEBI" id="CHEBI:37565"/>
    </ligand>
</feature>
<dbReference type="GO" id="GO:0003924">
    <property type="term" value="F:GTPase activity"/>
    <property type="evidence" value="ECO:0007669"/>
    <property type="project" value="InterPro"/>
</dbReference>
<feature type="binding site" evidence="10">
    <location>
        <begin position="350"/>
        <end position="353"/>
    </location>
    <ligand>
        <name>GTP</name>
        <dbReference type="ChEBI" id="CHEBI:37565"/>
    </ligand>
</feature>
<sequence>LDILTNKPPARDAGDAPFSLLARATLCQGSSWSCASPTDLLFEKVIFSNFKLIPIVQLQATKHIVQADCNKVDPPTGDSTMGCTMSAEERAALERSRQIEKNLKEDGLQAAKDIKLLLLGAGESGKSTIVKQMKIIHESGFTAEDYKQYKPVVYSNTIQSMVAILRAMGTLNIAFGNPEREADAKLVMDVVARMEDTEPFTEEVLVAMKRLWADTGVQECFGRSNEYQLNDSAKYFLDDLDRLGQHEYQPTEQDILRTRVKTTGIVEVHFTFKNLNFKLFDVGGQRSERKKWIHCFEDVTAIIFCVAMSEYDQVLHEDETTNRMHESLKLFDSICNNKWFTDTSIILFLNKKDLFEEKIKKSPLTICFPEYTGRQDYHEASAYIQAQFEAKHKSTNKEIYCHMTCATDTTNIQFVFDAVTDVIIANNLRGCGLY</sequence>
<dbReference type="PRINTS" id="PR00441">
    <property type="entry name" value="GPROTEINAI"/>
</dbReference>
<keyword evidence="8" id="KW-0807">Transducer</keyword>
<dbReference type="GO" id="GO:0051129">
    <property type="term" value="P:negative regulation of cellular component organization"/>
    <property type="evidence" value="ECO:0007669"/>
    <property type="project" value="UniProtKB-ARBA"/>
</dbReference>
<dbReference type="PRINTS" id="PR00318">
    <property type="entry name" value="GPROTEINA"/>
</dbReference>
<dbReference type="FunFam" id="3.40.50.300:FF:002307">
    <property type="entry name" value="Guanine nucleotide-binding protein G(k) subunit alpha"/>
    <property type="match status" value="1"/>
</dbReference>
<dbReference type="GO" id="GO:0001664">
    <property type="term" value="F:G protein-coupled receptor binding"/>
    <property type="evidence" value="ECO:0007669"/>
    <property type="project" value="TreeGrafter"/>
</dbReference>
<evidence type="ECO:0000256" key="4">
    <source>
        <dbReference type="ARBA" id="ARBA00022741"/>
    </source>
</evidence>
<protein>
    <submittedName>
        <fullName evidence="12">Guanine nucleotide-binding protein G(O) subunit alpha</fullName>
    </submittedName>
</protein>
<feature type="binding site" evidence="11">
    <location>
        <position position="127"/>
    </location>
    <ligand>
        <name>Mg(2+)</name>
        <dbReference type="ChEBI" id="CHEBI:18420"/>
    </ligand>
</feature>
<evidence type="ECO:0000256" key="11">
    <source>
        <dbReference type="PIRSR" id="PIRSR601019-2"/>
    </source>
</evidence>
<dbReference type="GO" id="GO:0046872">
    <property type="term" value="F:metal ion binding"/>
    <property type="evidence" value="ECO:0007669"/>
    <property type="project" value="UniProtKB-KW"/>
</dbReference>
<dbReference type="Gene3D" id="1.10.400.10">
    <property type="entry name" value="GI Alpha 1, domain 2-like"/>
    <property type="match status" value="1"/>
</dbReference>
<dbReference type="PANTHER" id="PTHR10218">
    <property type="entry name" value="GTP-BINDING PROTEIN ALPHA SUBUNIT"/>
    <property type="match status" value="1"/>
</dbReference>
<evidence type="ECO:0000256" key="2">
    <source>
        <dbReference type="ARBA" id="ARBA00022707"/>
    </source>
</evidence>
<comment type="similarity">
    <text evidence="1">Belongs to the G-alpha family. G(i/o/t/z) subfamily.</text>
</comment>
<dbReference type="GO" id="GO:0006950">
    <property type="term" value="P:response to stress"/>
    <property type="evidence" value="ECO:0007669"/>
    <property type="project" value="UniProtKB-ARBA"/>
</dbReference>
<dbReference type="GO" id="GO:0005525">
    <property type="term" value="F:GTP binding"/>
    <property type="evidence" value="ECO:0007669"/>
    <property type="project" value="UniProtKB-KW"/>
</dbReference>
<evidence type="ECO:0000256" key="5">
    <source>
        <dbReference type="ARBA" id="ARBA00022842"/>
    </source>
</evidence>
<dbReference type="GO" id="GO:0007188">
    <property type="term" value="P:adenylate cyclase-modulating G protein-coupled receptor signaling pathway"/>
    <property type="evidence" value="ECO:0007669"/>
    <property type="project" value="InterPro"/>
</dbReference>
<evidence type="ECO:0000256" key="9">
    <source>
        <dbReference type="ARBA" id="ARBA00023288"/>
    </source>
</evidence>
<keyword evidence="9" id="KW-0449">Lipoprotein</keyword>
<evidence type="ECO:0000256" key="6">
    <source>
        <dbReference type="ARBA" id="ARBA00023134"/>
    </source>
</evidence>
<dbReference type="InterPro" id="IPR001019">
    <property type="entry name" value="Gprotein_alpha_su"/>
</dbReference>
<dbReference type="AlphaFoldDB" id="A0A0V1FCU0"/>
<reference evidence="12 13" key="1">
    <citation type="submission" date="2015-01" db="EMBL/GenBank/DDBJ databases">
        <title>Evolution of Trichinella species and genotypes.</title>
        <authorList>
            <person name="Korhonen P.K."/>
            <person name="Edoardo P."/>
            <person name="Giuseppe L.R."/>
            <person name="Gasser R.B."/>
        </authorList>
    </citation>
    <scope>NUCLEOTIDE SEQUENCE [LARGE SCALE GENOMIC DNA]</scope>
    <source>
        <strain evidence="12">ISS470</strain>
    </source>
</reference>
<feature type="binding site" evidence="10">
    <location>
        <position position="406"/>
    </location>
    <ligand>
        <name>GTP</name>
        <dbReference type="ChEBI" id="CHEBI:37565"/>
    </ligand>
</feature>
<dbReference type="GO" id="GO:0007166">
    <property type="term" value="P:cell surface receptor signaling pathway"/>
    <property type="evidence" value="ECO:0007669"/>
    <property type="project" value="UniProtKB-ARBA"/>
</dbReference>
<evidence type="ECO:0000313" key="13">
    <source>
        <dbReference type="Proteomes" id="UP000054995"/>
    </source>
</evidence>
<dbReference type="FunFam" id="3.40.50.300:FF:003559">
    <property type="entry name" value="Guanine nucleotide-binding protein G(i) subunit alpha-1"/>
    <property type="match status" value="1"/>
</dbReference>
<dbReference type="SUPFAM" id="SSF47895">
    <property type="entry name" value="Transducin (alpha subunit), insertion domain"/>
    <property type="match status" value="1"/>
</dbReference>
<dbReference type="PANTHER" id="PTHR10218:SF362">
    <property type="entry name" value="G PROTEIN ALPHA O SUBUNIT"/>
    <property type="match status" value="1"/>
</dbReference>
<keyword evidence="6 10" id="KW-0342">GTP-binding</keyword>
<keyword evidence="5 11" id="KW-0460">Magnesium</keyword>
<evidence type="ECO:0000256" key="1">
    <source>
        <dbReference type="ARBA" id="ARBA00006628"/>
    </source>
</evidence>
<organism evidence="12 13">
    <name type="scientific">Trichinella pseudospiralis</name>
    <name type="common">Parasitic roundworm</name>
    <dbReference type="NCBI Taxonomy" id="6337"/>
    <lineage>
        <taxon>Eukaryota</taxon>
        <taxon>Metazoa</taxon>
        <taxon>Ecdysozoa</taxon>
        <taxon>Nematoda</taxon>
        <taxon>Enoplea</taxon>
        <taxon>Dorylaimia</taxon>
        <taxon>Trichinellida</taxon>
        <taxon>Trichinellidae</taxon>
        <taxon>Trichinella</taxon>
    </lineage>
</organism>
<dbReference type="GO" id="GO:0051239">
    <property type="term" value="P:regulation of multicellular organismal process"/>
    <property type="evidence" value="ECO:0007669"/>
    <property type="project" value="UniProtKB-ARBA"/>
</dbReference>
<feature type="binding site" evidence="10">
    <location>
        <begin position="123"/>
        <end position="128"/>
    </location>
    <ligand>
        <name>GTP</name>
        <dbReference type="ChEBI" id="CHEBI:37565"/>
    </ligand>
</feature>
<keyword evidence="13" id="KW-1185">Reference proteome</keyword>
<evidence type="ECO:0000256" key="8">
    <source>
        <dbReference type="ARBA" id="ARBA00023224"/>
    </source>
</evidence>
<feature type="binding site" evidence="10">
    <location>
        <begin position="256"/>
        <end position="262"/>
    </location>
    <ligand>
        <name>GTP</name>
        <dbReference type="ChEBI" id="CHEBI:37565"/>
    </ligand>
</feature>
<dbReference type="SUPFAM" id="SSF52540">
    <property type="entry name" value="P-loop containing nucleoside triphosphate hydrolases"/>
    <property type="match status" value="1"/>
</dbReference>
<name>A0A0V1FCU0_TRIPS</name>
<evidence type="ECO:0000256" key="7">
    <source>
        <dbReference type="ARBA" id="ARBA00023139"/>
    </source>
</evidence>
<evidence type="ECO:0000313" key="12">
    <source>
        <dbReference type="EMBL" id="KRY83881.1"/>
    </source>
</evidence>
<proteinExistence type="inferred from homology"/>
<evidence type="ECO:0000256" key="3">
    <source>
        <dbReference type="ARBA" id="ARBA00022723"/>
    </source>
</evidence>
<keyword evidence="4 10" id="KW-0547">Nucleotide-binding</keyword>
<dbReference type="GO" id="GO:0007600">
    <property type="term" value="P:sensory perception"/>
    <property type="evidence" value="ECO:0007669"/>
    <property type="project" value="UniProtKB-ARBA"/>
</dbReference>
<dbReference type="GO" id="GO:0005737">
    <property type="term" value="C:cytoplasm"/>
    <property type="evidence" value="ECO:0007669"/>
    <property type="project" value="TreeGrafter"/>
</dbReference>
<dbReference type="InterPro" id="IPR011025">
    <property type="entry name" value="GproteinA_insert"/>
</dbReference>
<dbReference type="FunFam" id="1.10.400.10:FF:000001">
    <property type="entry name" value="Guanine nucleotide-binding protein G(I) subunit alpha"/>
    <property type="match status" value="1"/>
</dbReference>